<sequence length="498" mass="57212">MIKRFTRQYDMAAVIAVFRDTIAENGPLRFAFSVNYRISHIIRLALFPFPISSLHASTRADVNKRKSTAASRDRPSADRCIDVWPLVKLHLSRGRTNNMTQLTSYQELEERLELLENAHSSKQRTLEEGAQKKRAELQLQKINKLSTTDTEARAQEHELGTDQYDETNDLKDKYAGELEQIHKRHKDELAERMQEHQQAKDGLRGKHLAEREKLQMAFEEEETAIEAGLKEEMLQLRASYEADEEKIKNELYEYAKSRRRQSHLSKPPILDALTSTTLKYENGSNETALKLEHRDKPQAEIGAQTLPKKQTFIPDQAMSCNKELLLNPLGKRESLPGAFDKTPHALHPLCKRMNRLREISKNGRKQYPQVLVSIQKSISKSCSSAIQNTACYLWKQTSETLYLDKGVAIFRPVSLQEGKQVPEPAATWFIESSDIEVIQTDQSRCLGGIKLKAGYVWIRFMDVAVMKTFLHVLNEYWPGIERTILSKNYKGVPPEFED</sequence>
<proteinExistence type="predicted"/>
<evidence type="ECO:0000313" key="3">
    <source>
        <dbReference type="Proteomes" id="UP001595075"/>
    </source>
</evidence>
<dbReference type="EMBL" id="JAZHXI010000001">
    <property type="protein sequence ID" value="KAL2075673.1"/>
    <property type="molecule type" value="Genomic_DNA"/>
</dbReference>
<dbReference type="Proteomes" id="UP001595075">
    <property type="component" value="Unassembled WGS sequence"/>
</dbReference>
<evidence type="ECO:0000256" key="1">
    <source>
        <dbReference type="SAM" id="Coils"/>
    </source>
</evidence>
<organism evidence="2 3">
    <name type="scientific">Oculimacula yallundae</name>
    <dbReference type="NCBI Taxonomy" id="86028"/>
    <lineage>
        <taxon>Eukaryota</taxon>
        <taxon>Fungi</taxon>
        <taxon>Dikarya</taxon>
        <taxon>Ascomycota</taxon>
        <taxon>Pezizomycotina</taxon>
        <taxon>Leotiomycetes</taxon>
        <taxon>Helotiales</taxon>
        <taxon>Ploettnerulaceae</taxon>
        <taxon>Oculimacula</taxon>
    </lineage>
</organism>
<keyword evidence="3" id="KW-1185">Reference proteome</keyword>
<keyword evidence="1" id="KW-0175">Coiled coil</keyword>
<reference evidence="2 3" key="1">
    <citation type="journal article" date="2024" name="Commun. Biol.">
        <title>Comparative genomic analysis of thermophilic fungi reveals convergent evolutionary adaptations and gene losses.</title>
        <authorList>
            <person name="Steindorff A.S."/>
            <person name="Aguilar-Pontes M.V."/>
            <person name="Robinson A.J."/>
            <person name="Andreopoulos B."/>
            <person name="LaButti K."/>
            <person name="Kuo A."/>
            <person name="Mondo S."/>
            <person name="Riley R."/>
            <person name="Otillar R."/>
            <person name="Haridas S."/>
            <person name="Lipzen A."/>
            <person name="Grimwood J."/>
            <person name="Schmutz J."/>
            <person name="Clum A."/>
            <person name="Reid I.D."/>
            <person name="Moisan M.C."/>
            <person name="Butler G."/>
            <person name="Nguyen T.T.M."/>
            <person name="Dewar K."/>
            <person name="Conant G."/>
            <person name="Drula E."/>
            <person name="Henrissat B."/>
            <person name="Hansel C."/>
            <person name="Singer S."/>
            <person name="Hutchinson M.I."/>
            <person name="de Vries R.P."/>
            <person name="Natvig D.O."/>
            <person name="Powell A.J."/>
            <person name="Tsang A."/>
            <person name="Grigoriev I.V."/>
        </authorList>
    </citation>
    <scope>NUCLEOTIDE SEQUENCE [LARGE SCALE GENOMIC DNA]</scope>
    <source>
        <strain evidence="2 3">CBS 494.80</strain>
    </source>
</reference>
<accession>A0ABR4D0L2</accession>
<comment type="caution">
    <text evidence="2">The sequence shown here is derived from an EMBL/GenBank/DDBJ whole genome shotgun (WGS) entry which is preliminary data.</text>
</comment>
<evidence type="ECO:0000313" key="2">
    <source>
        <dbReference type="EMBL" id="KAL2075673.1"/>
    </source>
</evidence>
<gene>
    <name evidence="2" type="ORF">VTL71DRAFT_616</name>
</gene>
<feature type="coiled-coil region" evidence="1">
    <location>
        <begin position="98"/>
        <end position="125"/>
    </location>
</feature>
<protein>
    <submittedName>
        <fullName evidence="2">Uncharacterized protein</fullName>
    </submittedName>
</protein>
<name>A0ABR4D0L2_9HELO</name>